<dbReference type="EMBL" id="JACIEB010000001">
    <property type="protein sequence ID" value="MBB3980753.1"/>
    <property type="molecule type" value="Genomic_DNA"/>
</dbReference>
<dbReference type="InterPro" id="IPR018640">
    <property type="entry name" value="DUF2063"/>
</dbReference>
<reference evidence="2 3" key="1">
    <citation type="submission" date="2020-08" db="EMBL/GenBank/DDBJ databases">
        <title>Genomic Encyclopedia of Type Strains, Phase IV (KMG-IV): sequencing the most valuable type-strain genomes for metagenomic binning, comparative biology and taxonomic classification.</title>
        <authorList>
            <person name="Goeker M."/>
        </authorList>
    </citation>
    <scope>NUCLEOTIDE SEQUENCE [LARGE SCALE GENOMIC DNA]</scope>
    <source>
        <strain evidence="2 3">DSM 29348</strain>
    </source>
</reference>
<organism evidence="2 3">
    <name type="scientific">Sphingobium fontiphilum</name>
    <dbReference type="NCBI Taxonomy" id="944425"/>
    <lineage>
        <taxon>Bacteria</taxon>
        <taxon>Pseudomonadati</taxon>
        <taxon>Pseudomonadota</taxon>
        <taxon>Alphaproteobacteria</taxon>
        <taxon>Sphingomonadales</taxon>
        <taxon>Sphingomonadaceae</taxon>
        <taxon>Sphingobium</taxon>
    </lineage>
</organism>
<protein>
    <recommendedName>
        <fullName evidence="1">Putative DNA-binding domain-containing protein</fullName>
    </recommendedName>
</protein>
<evidence type="ECO:0000259" key="1">
    <source>
        <dbReference type="Pfam" id="PF09836"/>
    </source>
</evidence>
<dbReference type="Proteomes" id="UP000552757">
    <property type="component" value="Unassembled WGS sequence"/>
</dbReference>
<comment type="caution">
    <text evidence="2">The sequence shown here is derived from an EMBL/GenBank/DDBJ whole genome shotgun (WGS) entry which is preliminary data.</text>
</comment>
<name>A0A7W6DCN5_9SPHN</name>
<dbReference type="Pfam" id="PF09836">
    <property type="entry name" value="DUF2063"/>
    <property type="match status" value="1"/>
</dbReference>
<dbReference type="RefSeq" id="WP_183953744.1">
    <property type="nucleotide sequence ID" value="NZ_JACIEB010000001.1"/>
</dbReference>
<proteinExistence type="predicted"/>
<evidence type="ECO:0000313" key="3">
    <source>
        <dbReference type="Proteomes" id="UP000552757"/>
    </source>
</evidence>
<sequence length="245" mass="26252">MTLAAIQNDFRLWLSKADDAAAARIGDGPGLAVYQNNYRVQLMDCLESAYPQSLAWLGDAAFRAVAAHHVDRFAPDSWTIDDYPADFATTLATFYPDDPEVGELAILELALANAFVALDSPVLTTSDLPATDWDRASLRLAPSAKLLTMTTNAAAIWSALAQDEEPPAAALLHAPVTLMTWRHDHISCYRTLDGDEAAIFRSLGDGLGFADICAALADRAGDDAPGGRAGLLLARWATEQCLAFA</sequence>
<feature type="domain" description="Putative DNA-binding" evidence="1">
    <location>
        <begin position="6"/>
        <end position="89"/>
    </location>
</feature>
<keyword evidence="3" id="KW-1185">Reference proteome</keyword>
<gene>
    <name evidence="2" type="ORF">GGR44_000384</name>
</gene>
<accession>A0A7W6DCN5</accession>
<dbReference type="AlphaFoldDB" id="A0A7W6DCN5"/>
<evidence type="ECO:0000313" key="2">
    <source>
        <dbReference type="EMBL" id="MBB3980753.1"/>
    </source>
</evidence>